<keyword evidence="6" id="KW-1185">Reference proteome</keyword>
<dbReference type="FunFam" id="1.25.40.10:FF:000397">
    <property type="entry name" value="Pentatricopeptide repeat-containing protein At2g40720"/>
    <property type="match status" value="1"/>
</dbReference>
<feature type="repeat" description="PPR" evidence="3">
    <location>
        <begin position="412"/>
        <end position="446"/>
    </location>
</feature>
<dbReference type="EMBL" id="CAWUPB010000994">
    <property type="protein sequence ID" value="CAK7336078.1"/>
    <property type="molecule type" value="Genomic_DNA"/>
</dbReference>
<protein>
    <recommendedName>
        <fullName evidence="4">DYW domain-containing protein</fullName>
    </recommendedName>
</protein>
<dbReference type="FunFam" id="1.25.40.10:FF:000073">
    <property type="entry name" value="Pentatricopeptide repeat-containing protein chloroplastic"/>
    <property type="match status" value="1"/>
</dbReference>
<evidence type="ECO:0000259" key="4">
    <source>
        <dbReference type="Pfam" id="PF14432"/>
    </source>
</evidence>
<proteinExistence type="inferred from homology"/>
<feature type="domain" description="DYW" evidence="4">
    <location>
        <begin position="728"/>
        <end position="820"/>
    </location>
</feature>
<dbReference type="PROSITE" id="PS51375">
    <property type="entry name" value="PPR"/>
    <property type="match status" value="5"/>
</dbReference>
<reference evidence="5 6" key="1">
    <citation type="submission" date="2024-01" db="EMBL/GenBank/DDBJ databases">
        <authorList>
            <person name="Waweru B."/>
        </authorList>
    </citation>
    <scope>NUCLEOTIDE SEQUENCE [LARGE SCALE GENOMIC DNA]</scope>
</reference>
<evidence type="ECO:0000256" key="3">
    <source>
        <dbReference type="PROSITE-ProRule" id="PRU00708"/>
    </source>
</evidence>
<dbReference type="Pfam" id="PF20431">
    <property type="entry name" value="E_motif"/>
    <property type="match status" value="1"/>
</dbReference>
<dbReference type="FunFam" id="1.25.40.10:FF:000366">
    <property type="entry name" value="Pentatricopeptide (PPR) repeat-containing protein"/>
    <property type="match status" value="1"/>
</dbReference>
<feature type="repeat" description="PPR" evidence="3">
    <location>
        <begin position="210"/>
        <end position="244"/>
    </location>
</feature>
<dbReference type="GO" id="GO:0003723">
    <property type="term" value="F:RNA binding"/>
    <property type="evidence" value="ECO:0007669"/>
    <property type="project" value="InterPro"/>
</dbReference>
<feature type="repeat" description="PPR" evidence="3">
    <location>
        <begin position="280"/>
        <end position="314"/>
    </location>
</feature>
<dbReference type="InterPro" id="IPR002885">
    <property type="entry name" value="PPR_rpt"/>
</dbReference>
<evidence type="ECO:0000313" key="5">
    <source>
        <dbReference type="EMBL" id="CAK7336078.1"/>
    </source>
</evidence>
<dbReference type="FunFam" id="1.25.40.10:FF:000201">
    <property type="entry name" value="Pentatricopeptide repeat-containing protein mitochondrial"/>
    <property type="match status" value="1"/>
</dbReference>
<comment type="caution">
    <text evidence="5">The sequence shown here is derived from an EMBL/GenBank/DDBJ whole genome shotgun (WGS) entry which is preliminary data.</text>
</comment>
<comment type="similarity">
    <text evidence="1">Belongs to the PPR family. PCMP-H subfamily.</text>
</comment>
<sequence length="820" mass="92274">MIRLLCSKTLQLSNQCKNDTALCIITRRGFLAQCTSHSSPEFNTYKYGSLLQSCIQNDDYATGKSLHCEILKKGNCLDLFATNILLNLYVKCNSLPDAANLFDEMPDKNSVSFVTLIQGYSQCFRFYDAIGLFSRLHGEGHDLNPFVFSTVLKLLVHAEWADLGFGVHACVCKLGFESNAFVGTALIDCYSVCGYAECARQVFDAIEYKDMVSWTGMVACYAENECFEESLNLFSQMRVVGFKPNNFTFASVLKACVGREVFDVGKAVHGCAFKTSYVEELFVGVELIDLYMKAGDVDDALRVFEEMPKDDVIPWSFMIARYAQSELSEEATELFCRMRQTLVLPNQFTLASLLQACASLVDVQLGKQIHCHVVKVGLDTNVFVLNALMDMYAKCGRMENSMQLFEESPNCTDVSWNTVIVGYVQAGDGKKALSLFKDMLECQVQGSEVTYSSVLRACAGIAAMEPGSQIHSLLVKTIYDKNTVVGNALIDMYAKCGSIRDARLVFDTLRERDQVSWNAMIAGYSVHGLCDEALKTFELMQETKCKPDKVTFVGVLSACSNAGLLDRGQAYFRSMVEDYGIEPCAEHYTCMVWLLGRLGHLDMAVKLVEEIPFEPSVMVWRALLSACVIHNDVELGRVSAQRVLEIEPDDEATHVLLSNIYANARRWRNVAYIRKNMKRKGVRKEPGLSWIENQGRVHYFSVGDTSHPDTKLIKGMLEWLNMKSRNEGYVPDCSSVLLDVEDVDKERRLWVHSERLALAYGLIRTPSIIPVRIIKNLRICADCHSAIKLISKIVQRDIIIRDMNRFHHFQEGICSCGDYW</sequence>
<gene>
    <name evidence="5" type="ORF">DCAF_LOCUS11083</name>
</gene>
<evidence type="ECO:0000313" key="6">
    <source>
        <dbReference type="Proteomes" id="UP001314170"/>
    </source>
</evidence>
<dbReference type="Pfam" id="PF14432">
    <property type="entry name" value="DYW_deaminase"/>
    <property type="match status" value="1"/>
</dbReference>
<dbReference type="Pfam" id="PF13041">
    <property type="entry name" value="PPR_2"/>
    <property type="match status" value="3"/>
</dbReference>
<organism evidence="5 6">
    <name type="scientific">Dovyalis caffra</name>
    <dbReference type="NCBI Taxonomy" id="77055"/>
    <lineage>
        <taxon>Eukaryota</taxon>
        <taxon>Viridiplantae</taxon>
        <taxon>Streptophyta</taxon>
        <taxon>Embryophyta</taxon>
        <taxon>Tracheophyta</taxon>
        <taxon>Spermatophyta</taxon>
        <taxon>Magnoliopsida</taxon>
        <taxon>eudicotyledons</taxon>
        <taxon>Gunneridae</taxon>
        <taxon>Pentapetalae</taxon>
        <taxon>rosids</taxon>
        <taxon>fabids</taxon>
        <taxon>Malpighiales</taxon>
        <taxon>Salicaceae</taxon>
        <taxon>Flacourtieae</taxon>
        <taxon>Dovyalis</taxon>
    </lineage>
</organism>
<dbReference type="FunFam" id="1.25.40.10:FF:000471">
    <property type="entry name" value="Putative pentatricopeptide repeat-containing protein, mitochondrial"/>
    <property type="match status" value="1"/>
</dbReference>
<keyword evidence="2" id="KW-0677">Repeat</keyword>
<dbReference type="GO" id="GO:0009451">
    <property type="term" value="P:RNA modification"/>
    <property type="evidence" value="ECO:0007669"/>
    <property type="project" value="InterPro"/>
</dbReference>
<dbReference type="InterPro" id="IPR011990">
    <property type="entry name" value="TPR-like_helical_dom_sf"/>
</dbReference>
<dbReference type="PANTHER" id="PTHR47926">
    <property type="entry name" value="PENTATRICOPEPTIDE REPEAT-CONTAINING PROTEIN"/>
    <property type="match status" value="1"/>
</dbReference>
<dbReference type="InterPro" id="IPR046960">
    <property type="entry name" value="PPR_At4g14850-like_plant"/>
</dbReference>
<dbReference type="AlphaFoldDB" id="A0AAV1RJ83"/>
<evidence type="ECO:0000256" key="1">
    <source>
        <dbReference type="ARBA" id="ARBA00006643"/>
    </source>
</evidence>
<dbReference type="InterPro" id="IPR032867">
    <property type="entry name" value="DYW_dom"/>
</dbReference>
<dbReference type="InterPro" id="IPR046848">
    <property type="entry name" value="E_motif"/>
</dbReference>
<dbReference type="NCBIfam" id="TIGR00756">
    <property type="entry name" value="PPR"/>
    <property type="match status" value="4"/>
</dbReference>
<dbReference type="Pfam" id="PF01535">
    <property type="entry name" value="PPR"/>
    <property type="match status" value="7"/>
</dbReference>
<feature type="repeat" description="PPR" evidence="3">
    <location>
        <begin position="78"/>
        <end position="112"/>
    </location>
</feature>
<feature type="repeat" description="PPR" evidence="3">
    <location>
        <begin position="513"/>
        <end position="547"/>
    </location>
</feature>
<accession>A0AAV1RJ83</accession>
<dbReference type="Gene3D" id="1.25.40.10">
    <property type="entry name" value="Tetratricopeptide repeat domain"/>
    <property type="match status" value="5"/>
</dbReference>
<dbReference type="Proteomes" id="UP001314170">
    <property type="component" value="Unassembled WGS sequence"/>
</dbReference>
<dbReference type="FunFam" id="1.25.40.10:FF:000031">
    <property type="entry name" value="Pentatricopeptide repeat-containing protein mitochondrial"/>
    <property type="match status" value="1"/>
</dbReference>
<name>A0AAV1RJ83_9ROSI</name>
<dbReference type="PANTHER" id="PTHR47926:SF520">
    <property type="entry name" value="DYW DOMAIN-CONTAINING PROTEIN"/>
    <property type="match status" value="1"/>
</dbReference>
<dbReference type="GO" id="GO:0008270">
    <property type="term" value="F:zinc ion binding"/>
    <property type="evidence" value="ECO:0007669"/>
    <property type="project" value="InterPro"/>
</dbReference>
<evidence type="ECO:0000256" key="2">
    <source>
        <dbReference type="ARBA" id="ARBA00022737"/>
    </source>
</evidence>